<feature type="region of interest" description="Disordered" evidence="2">
    <location>
        <begin position="39"/>
        <end position="58"/>
    </location>
</feature>
<accession>A0A8K0QVV1</accession>
<feature type="region of interest" description="Disordered" evidence="2">
    <location>
        <begin position="154"/>
        <end position="217"/>
    </location>
</feature>
<organism evidence="3 4">
    <name type="scientific">Paraphoma chrysanthemicola</name>
    <dbReference type="NCBI Taxonomy" id="798071"/>
    <lineage>
        <taxon>Eukaryota</taxon>
        <taxon>Fungi</taxon>
        <taxon>Dikarya</taxon>
        <taxon>Ascomycota</taxon>
        <taxon>Pezizomycotina</taxon>
        <taxon>Dothideomycetes</taxon>
        <taxon>Pleosporomycetidae</taxon>
        <taxon>Pleosporales</taxon>
        <taxon>Pleosporineae</taxon>
        <taxon>Phaeosphaeriaceae</taxon>
        <taxon>Paraphoma</taxon>
    </lineage>
</organism>
<gene>
    <name evidence="3" type="ORF">FB567DRAFT_539308</name>
</gene>
<dbReference type="AlphaFoldDB" id="A0A8K0QVV1"/>
<feature type="region of interest" description="Disordered" evidence="2">
    <location>
        <begin position="117"/>
        <end position="136"/>
    </location>
</feature>
<feature type="coiled-coil region" evidence="1">
    <location>
        <begin position="463"/>
        <end position="497"/>
    </location>
</feature>
<dbReference type="OrthoDB" id="10510616at2759"/>
<evidence type="ECO:0000256" key="1">
    <source>
        <dbReference type="SAM" id="Coils"/>
    </source>
</evidence>
<evidence type="ECO:0000313" key="4">
    <source>
        <dbReference type="Proteomes" id="UP000813461"/>
    </source>
</evidence>
<feature type="region of interest" description="Disordered" evidence="2">
    <location>
        <begin position="232"/>
        <end position="255"/>
    </location>
</feature>
<evidence type="ECO:0000256" key="2">
    <source>
        <dbReference type="SAM" id="MobiDB-lite"/>
    </source>
</evidence>
<keyword evidence="1" id="KW-0175">Coiled coil</keyword>
<name>A0A8K0QVV1_9PLEO</name>
<reference evidence="3" key="1">
    <citation type="journal article" date="2021" name="Nat. Commun.">
        <title>Genetic determinants of endophytism in the Arabidopsis root mycobiome.</title>
        <authorList>
            <person name="Mesny F."/>
            <person name="Miyauchi S."/>
            <person name="Thiergart T."/>
            <person name="Pickel B."/>
            <person name="Atanasova L."/>
            <person name="Karlsson M."/>
            <person name="Huettel B."/>
            <person name="Barry K.W."/>
            <person name="Haridas S."/>
            <person name="Chen C."/>
            <person name="Bauer D."/>
            <person name="Andreopoulos W."/>
            <person name="Pangilinan J."/>
            <person name="LaButti K."/>
            <person name="Riley R."/>
            <person name="Lipzen A."/>
            <person name="Clum A."/>
            <person name="Drula E."/>
            <person name="Henrissat B."/>
            <person name="Kohler A."/>
            <person name="Grigoriev I.V."/>
            <person name="Martin F.M."/>
            <person name="Hacquard S."/>
        </authorList>
    </citation>
    <scope>NUCLEOTIDE SEQUENCE</scope>
    <source>
        <strain evidence="3">MPI-SDFR-AT-0120</strain>
    </source>
</reference>
<feature type="compositionally biased region" description="Polar residues" evidence="2">
    <location>
        <begin position="523"/>
        <end position="533"/>
    </location>
</feature>
<feature type="compositionally biased region" description="Polar residues" evidence="2">
    <location>
        <begin position="237"/>
        <end position="253"/>
    </location>
</feature>
<sequence length="533" mass="58891">MQQFEAGLTTDASHHDRFWVAVYTLGIDEEDGVITVGNLLDPDRDAPAPTTKSRSAETRSLASLRTVRRKWGHAFHHYLSSRGLILPTNPSVHLAANLAKLARKHRLDDASRLLRLAMKPNRPGQTTSGRNMAGDECVNNADVESALAWVDTPHARAQSDGGPEHSPRAHKSRRAKSTLPRLPPPSPKRPRRSDTPGSSRSTSTPLSEDGVDEVPETPAPFLHRLSLDAAAIDPSLGSPTTPRAGADTTTNQETGDEEMLEEVDEALLDTCNAASLNTGEEAMLDTADAVTLDTVSDVISTNTPSTLLVQTPSPHMRATGEPTEFATNTKPFEEIWQEMWRKMHAAYNASSEVAYKATSEAAYKATSEAQKALVPAQTKLAQIQAQIDAIHFPLRQRPPDRDSEWTPMKRLDGTIKVLEVAESRLEPLFTAYTDVVTPMKPYEGLYDVPPVDPQVFQSQLQRIKEAMSQYKQLRVGLAKAAAEEQELRAKYALAKRKYTNLWATWDRMQSQSHNRPPPDEEPNTGSTQEIFPY</sequence>
<proteinExistence type="predicted"/>
<keyword evidence="4" id="KW-1185">Reference proteome</keyword>
<evidence type="ECO:0000313" key="3">
    <source>
        <dbReference type="EMBL" id="KAH7070845.1"/>
    </source>
</evidence>
<dbReference type="EMBL" id="JAGMVJ010000026">
    <property type="protein sequence ID" value="KAH7070845.1"/>
    <property type="molecule type" value="Genomic_DNA"/>
</dbReference>
<feature type="region of interest" description="Disordered" evidence="2">
    <location>
        <begin position="508"/>
        <end position="533"/>
    </location>
</feature>
<dbReference type="Proteomes" id="UP000813461">
    <property type="component" value="Unassembled WGS sequence"/>
</dbReference>
<protein>
    <submittedName>
        <fullName evidence="3">Uncharacterized protein</fullName>
    </submittedName>
</protein>
<comment type="caution">
    <text evidence="3">The sequence shown here is derived from an EMBL/GenBank/DDBJ whole genome shotgun (WGS) entry which is preliminary data.</text>
</comment>
<feature type="compositionally biased region" description="Polar residues" evidence="2">
    <location>
        <begin position="197"/>
        <end position="206"/>
    </location>
</feature>